<evidence type="ECO:0000313" key="3">
    <source>
        <dbReference type="Proteomes" id="UP000724874"/>
    </source>
</evidence>
<feature type="compositionally biased region" description="Pro residues" evidence="1">
    <location>
        <begin position="139"/>
        <end position="148"/>
    </location>
</feature>
<gene>
    <name evidence="2" type="ORF">CPB84DRAFT_155616</name>
</gene>
<comment type="caution">
    <text evidence="2">The sequence shown here is derived from an EMBL/GenBank/DDBJ whole genome shotgun (WGS) entry which is preliminary data.</text>
</comment>
<accession>A0A9P5TIC3</accession>
<dbReference type="OrthoDB" id="6105938at2759"/>
<proteinExistence type="predicted"/>
<feature type="region of interest" description="Disordered" evidence="1">
    <location>
        <begin position="295"/>
        <end position="361"/>
    </location>
</feature>
<name>A0A9P5TIC3_GYMJU</name>
<dbReference type="AlphaFoldDB" id="A0A9P5TIC3"/>
<dbReference type="Proteomes" id="UP000724874">
    <property type="component" value="Unassembled WGS sequence"/>
</dbReference>
<feature type="region of interest" description="Disordered" evidence="1">
    <location>
        <begin position="167"/>
        <end position="249"/>
    </location>
</feature>
<evidence type="ECO:0000256" key="1">
    <source>
        <dbReference type="SAM" id="MobiDB-lite"/>
    </source>
</evidence>
<feature type="compositionally biased region" description="Polar residues" evidence="1">
    <location>
        <begin position="296"/>
        <end position="340"/>
    </location>
</feature>
<dbReference type="EMBL" id="JADNYJ010000108">
    <property type="protein sequence ID" value="KAF8884408.1"/>
    <property type="molecule type" value="Genomic_DNA"/>
</dbReference>
<feature type="region of interest" description="Disordered" evidence="1">
    <location>
        <begin position="128"/>
        <end position="152"/>
    </location>
</feature>
<reference evidence="2" key="1">
    <citation type="submission" date="2020-11" db="EMBL/GenBank/DDBJ databases">
        <authorList>
            <consortium name="DOE Joint Genome Institute"/>
            <person name="Ahrendt S."/>
            <person name="Riley R."/>
            <person name="Andreopoulos W."/>
            <person name="LaButti K."/>
            <person name="Pangilinan J."/>
            <person name="Ruiz-duenas F.J."/>
            <person name="Barrasa J.M."/>
            <person name="Sanchez-Garcia M."/>
            <person name="Camarero S."/>
            <person name="Miyauchi S."/>
            <person name="Serrano A."/>
            <person name="Linde D."/>
            <person name="Babiker R."/>
            <person name="Drula E."/>
            <person name="Ayuso-Fernandez I."/>
            <person name="Pacheco R."/>
            <person name="Padilla G."/>
            <person name="Ferreira P."/>
            <person name="Barriuso J."/>
            <person name="Kellner H."/>
            <person name="Castanera R."/>
            <person name="Alfaro M."/>
            <person name="Ramirez L."/>
            <person name="Pisabarro A.G."/>
            <person name="Kuo A."/>
            <person name="Tritt A."/>
            <person name="Lipzen A."/>
            <person name="He G."/>
            <person name="Yan M."/>
            <person name="Ng V."/>
            <person name="Cullen D."/>
            <person name="Martin F."/>
            <person name="Rosso M.-N."/>
            <person name="Henrissat B."/>
            <person name="Hibbett D."/>
            <person name="Martinez A.T."/>
            <person name="Grigoriev I.V."/>
        </authorList>
    </citation>
    <scope>NUCLEOTIDE SEQUENCE</scope>
    <source>
        <strain evidence="2">AH 44721</strain>
    </source>
</reference>
<keyword evidence="3" id="KW-1185">Reference proteome</keyword>
<feature type="compositionally biased region" description="Basic and acidic residues" evidence="1">
    <location>
        <begin position="198"/>
        <end position="210"/>
    </location>
</feature>
<sequence>MKKLHVDRPDEIDDHKEFDLLQRLAISWDVPENQLKELTDEIDSWLRNRSDDSCIALRKAQSALVRHRALESSYHDNIRSIEERTQEQTRTLQFEVDRALATYEASKGIIDKLTKEVNALKMQNHALQSNTQRYTPSRNPLPRPPEPIPTDKVPTFEQAILQSGSSIRFAPLPVSPRSTAGTPYPFEIERRSHRKGKSKSDERTYSDDSPRYTTSAPAEQSHHASHSASSPASHHSYDPYSSPPQHATRESGLQMHFDNTAQPLDAFSLTHAYLREYSSGFVNGQEAAFGKRITEFPTSSPTPLAGQSSSSRHRTQPTSAAVETPYGHTTDTSVYPTQPYSAPVASERSPRPTHRRQATATSIISSSTSSGRLNTVIRYWLLSSPTAIHHGDNQLLLCPLSLAMRFLPAFSALDNL</sequence>
<protein>
    <submittedName>
        <fullName evidence="2">Uncharacterized protein</fullName>
    </submittedName>
</protein>
<organism evidence="2 3">
    <name type="scientific">Gymnopilus junonius</name>
    <name type="common">Spectacular rustgill mushroom</name>
    <name type="synonym">Gymnopilus spectabilis subsp. junonius</name>
    <dbReference type="NCBI Taxonomy" id="109634"/>
    <lineage>
        <taxon>Eukaryota</taxon>
        <taxon>Fungi</taxon>
        <taxon>Dikarya</taxon>
        <taxon>Basidiomycota</taxon>
        <taxon>Agaricomycotina</taxon>
        <taxon>Agaricomycetes</taxon>
        <taxon>Agaricomycetidae</taxon>
        <taxon>Agaricales</taxon>
        <taxon>Agaricineae</taxon>
        <taxon>Hymenogastraceae</taxon>
        <taxon>Gymnopilus</taxon>
    </lineage>
</organism>
<evidence type="ECO:0000313" key="2">
    <source>
        <dbReference type="EMBL" id="KAF8884408.1"/>
    </source>
</evidence>
<feature type="compositionally biased region" description="Low complexity" evidence="1">
    <location>
        <begin position="226"/>
        <end position="246"/>
    </location>
</feature>